<dbReference type="OrthoDB" id="1027298at2"/>
<dbReference type="NCBIfam" id="TIGR02937">
    <property type="entry name" value="sigma70-ECF"/>
    <property type="match status" value="1"/>
</dbReference>
<evidence type="ECO:0000313" key="8">
    <source>
        <dbReference type="EMBL" id="OIN60920.1"/>
    </source>
</evidence>
<keyword evidence="2" id="KW-0805">Transcription regulation</keyword>
<reference evidence="8 9" key="1">
    <citation type="submission" date="2016-10" db="EMBL/GenBank/DDBJ databases">
        <title>Arsenicibacter rosenii gen. nov., sp. nov., an efficient arsenic-methylating bacterium isolated from an arsenic-contaminated paddy soil.</title>
        <authorList>
            <person name="Huang K."/>
        </authorList>
    </citation>
    <scope>NUCLEOTIDE SEQUENCE [LARGE SCALE GENOMIC DNA]</scope>
    <source>
        <strain evidence="8 9">SM-1</strain>
    </source>
</reference>
<dbReference type="Gene3D" id="1.10.10.10">
    <property type="entry name" value="Winged helix-like DNA-binding domain superfamily/Winged helix DNA-binding domain"/>
    <property type="match status" value="1"/>
</dbReference>
<comment type="caution">
    <text evidence="8">The sequence shown here is derived from an EMBL/GenBank/DDBJ whole genome shotgun (WGS) entry which is preliminary data.</text>
</comment>
<evidence type="ECO:0000259" key="6">
    <source>
        <dbReference type="Pfam" id="PF04542"/>
    </source>
</evidence>
<dbReference type="EMBL" id="MORL01000001">
    <property type="protein sequence ID" value="OIN60920.1"/>
    <property type="molecule type" value="Genomic_DNA"/>
</dbReference>
<keyword evidence="4" id="KW-0238">DNA-binding</keyword>
<feature type="domain" description="RNA polymerase sigma-70 region 2" evidence="6">
    <location>
        <begin position="26"/>
        <end position="93"/>
    </location>
</feature>
<dbReference type="Proteomes" id="UP000181790">
    <property type="component" value="Unassembled WGS sequence"/>
</dbReference>
<evidence type="ECO:0000256" key="5">
    <source>
        <dbReference type="ARBA" id="ARBA00023163"/>
    </source>
</evidence>
<gene>
    <name evidence="8" type="ORF">BLX24_02200</name>
</gene>
<dbReference type="Gene3D" id="1.10.1740.10">
    <property type="match status" value="1"/>
</dbReference>
<evidence type="ECO:0000256" key="2">
    <source>
        <dbReference type="ARBA" id="ARBA00023015"/>
    </source>
</evidence>
<dbReference type="PANTHER" id="PTHR43133:SF8">
    <property type="entry name" value="RNA POLYMERASE SIGMA FACTOR HI_1459-RELATED"/>
    <property type="match status" value="1"/>
</dbReference>
<dbReference type="InterPro" id="IPR036388">
    <property type="entry name" value="WH-like_DNA-bd_sf"/>
</dbReference>
<evidence type="ECO:0000256" key="4">
    <source>
        <dbReference type="ARBA" id="ARBA00023125"/>
    </source>
</evidence>
<dbReference type="InterPro" id="IPR013325">
    <property type="entry name" value="RNA_pol_sigma_r2"/>
</dbReference>
<name>A0A1S2VRA0_9BACT</name>
<keyword evidence="9" id="KW-1185">Reference proteome</keyword>
<dbReference type="GO" id="GO:0016987">
    <property type="term" value="F:sigma factor activity"/>
    <property type="evidence" value="ECO:0007669"/>
    <property type="project" value="UniProtKB-KW"/>
</dbReference>
<dbReference type="InterPro" id="IPR013249">
    <property type="entry name" value="RNA_pol_sigma70_r4_t2"/>
</dbReference>
<comment type="similarity">
    <text evidence="1">Belongs to the sigma-70 factor family. ECF subfamily.</text>
</comment>
<dbReference type="Pfam" id="PF04542">
    <property type="entry name" value="Sigma70_r2"/>
    <property type="match status" value="1"/>
</dbReference>
<dbReference type="GO" id="GO:0003677">
    <property type="term" value="F:DNA binding"/>
    <property type="evidence" value="ECO:0007669"/>
    <property type="project" value="UniProtKB-KW"/>
</dbReference>
<dbReference type="RefSeq" id="WP_071501424.1">
    <property type="nucleotide sequence ID" value="NZ_MORL01000001.1"/>
</dbReference>
<protein>
    <submittedName>
        <fullName evidence="8">RNA polymerase subunit sigma-24</fullName>
    </submittedName>
</protein>
<proteinExistence type="inferred from homology"/>
<dbReference type="InterPro" id="IPR013324">
    <property type="entry name" value="RNA_pol_sigma_r3/r4-like"/>
</dbReference>
<dbReference type="AlphaFoldDB" id="A0A1S2VRA0"/>
<evidence type="ECO:0000256" key="1">
    <source>
        <dbReference type="ARBA" id="ARBA00010641"/>
    </source>
</evidence>
<evidence type="ECO:0000259" key="7">
    <source>
        <dbReference type="Pfam" id="PF08281"/>
    </source>
</evidence>
<sequence>MKNRLKDEELVTQYLVTSQSTYTELLYRRYAQKVYRRCFSLIKDPVLAEDFTQEIFLRVLHNLPNFKERSTFSTWLYAIAYNYCMDQIRHANRQTTVGIGEELIQTLTDEESDTIEFQLSHLSRVLQYLPADERTLLRLKYEEDQDIKALAHTLNIKDSAIKMRLKRSRDKIRRLYYNLA</sequence>
<evidence type="ECO:0000313" key="9">
    <source>
        <dbReference type="Proteomes" id="UP000181790"/>
    </source>
</evidence>
<keyword evidence="5" id="KW-0804">Transcription</keyword>
<dbReference type="GO" id="GO:0006352">
    <property type="term" value="P:DNA-templated transcription initiation"/>
    <property type="evidence" value="ECO:0007669"/>
    <property type="project" value="InterPro"/>
</dbReference>
<feature type="domain" description="RNA polymerase sigma factor 70 region 4 type 2" evidence="7">
    <location>
        <begin position="122"/>
        <end position="172"/>
    </location>
</feature>
<accession>A0A1S2VRA0</accession>
<dbReference type="PANTHER" id="PTHR43133">
    <property type="entry name" value="RNA POLYMERASE ECF-TYPE SIGMA FACTO"/>
    <property type="match status" value="1"/>
</dbReference>
<evidence type="ECO:0000256" key="3">
    <source>
        <dbReference type="ARBA" id="ARBA00023082"/>
    </source>
</evidence>
<dbReference type="SUPFAM" id="SSF88659">
    <property type="entry name" value="Sigma3 and sigma4 domains of RNA polymerase sigma factors"/>
    <property type="match status" value="1"/>
</dbReference>
<dbReference type="SUPFAM" id="SSF88946">
    <property type="entry name" value="Sigma2 domain of RNA polymerase sigma factors"/>
    <property type="match status" value="1"/>
</dbReference>
<dbReference type="InterPro" id="IPR039425">
    <property type="entry name" value="RNA_pol_sigma-70-like"/>
</dbReference>
<dbReference type="Pfam" id="PF08281">
    <property type="entry name" value="Sigma70_r4_2"/>
    <property type="match status" value="1"/>
</dbReference>
<keyword evidence="3" id="KW-0731">Sigma factor</keyword>
<dbReference type="InterPro" id="IPR014284">
    <property type="entry name" value="RNA_pol_sigma-70_dom"/>
</dbReference>
<organism evidence="8 9">
    <name type="scientific">Arsenicibacter rosenii</name>
    <dbReference type="NCBI Taxonomy" id="1750698"/>
    <lineage>
        <taxon>Bacteria</taxon>
        <taxon>Pseudomonadati</taxon>
        <taxon>Bacteroidota</taxon>
        <taxon>Cytophagia</taxon>
        <taxon>Cytophagales</taxon>
        <taxon>Spirosomataceae</taxon>
        <taxon>Arsenicibacter</taxon>
    </lineage>
</organism>
<dbReference type="InterPro" id="IPR007627">
    <property type="entry name" value="RNA_pol_sigma70_r2"/>
</dbReference>